<dbReference type="Pfam" id="PF00916">
    <property type="entry name" value="Sulfate_transp"/>
    <property type="match status" value="1"/>
</dbReference>
<feature type="region of interest" description="Disordered" evidence="5">
    <location>
        <begin position="73"/>
        <end position="97"/>
    </location>
</feature>
<dbReference type="InterPro" id="IPR001902">
    <property type="entry name" value="SLC26A/SulP_fam"/>
</dbReference>
<dbReference type="EMBL" id="UYRU01046744">
    <property type="protein sequence ID" value="VDN09291.1"/>
    <property type="molecule type" value="Genomic_DNA"/>
</dbReference>
<dbReference type="InterPro" id="IPR011547">
    <property type="entry name" value="SLC26A/SulP_dom"/>
</dbReference>
<evidence type="ECO:0000256" key="6">
    <source>
        <dbReference type="SAM" id="Phobius"/>
    </source>
</evidence>
<keyword evidence="3 6" id="KW-1133">Transmembrane helix</keyword>
<keyword evidence="9" id="KW-1185">Reference proteome</keyword>
<dbReference type="AlphaFoldDB" id="A0A3P7LSS9"/>
<comment type="subcellular location">
    <subcellularLocation>
        <location evidence="1">Membrane</location>
        <topology evidence="1">Multi-pass membrane protein</topology>
    </subcellularLocation>
</comment>
<name>A0A3P7LSS9_DIBLA</name>
<evidence type="ECO:0000256" key="5">
    <source>
        <dbReference type="SAM" id="MobiDB-lite"/>
    </source>
</evidence>
<evidence type="ECO:0000256" key="4">
    <source>
        <dbReference type="ARBA" id="ARBA00023136"/>
    </source>
</evidence>
<reference evidence="8 9" key="1">
    <citation type="submission" date="2018-11" db="EMBL/GenBank/DDBJ databases">
        <authorList>
            <consortium name="Pathogen Informatics"/>
        </authorList>
    </citation>
    <scope>NUCLEOTIDE SEQUENCE [LARGE SCALE GENOMIC DNA]</scope>
</reference>
<protein>
    <recommendedName>
        <fullName evidence="7">SLC26A/SulP transporter domain-containing protein</fullName>
    </recommendedName>
</protein>
<keyword evidence="2 6" id="KW-0812">Transmembrane</keyword>
<dbReference type="OrthoDB" id="288203at2759"/>
<keyword evidence="4 6" id="KW-0472">Membrane</keyword>
<feature type="transmembrane region" description="Helical" evidence="6">
    <location>
        <begin position="152"/>
        <end position="177"/>
    </location>
</feature>
<evidence type="ECO:0000313" key="8">
    <source>
        <dbReference type="EMBL" id="VDN09291.1"/>
    </source>
</evidence>
<dbReference type="Proteomes" id="UP000281553">
    <property type="component" value="Unassembled WGS sequence"/>
</dbReference>
<feature type="transmembrane region" description="Helical" evidence="6">
    <location>
        <begin position="183"/>
        <end position="209"/>
    </location>
</feature>
<dbReference type="GO" id="GO:0016020">
    <property type="term" value="C:membrane"/>
    <property type="evidence" value="ECO:0007669"/>
    <property type="project" value="UniProtKB-SubCell"/>
</dbReference>
<proteinExistence type="predicted"/>
<evidence type="ECO:0000256" key="3">
    <source>
        <dbReference type="ARBA" id="ARBA00022989"/>
    </source>
</evidence>
<evidence type="ECO:0000259" key="7">
    <source>
        <dbReference type="Pfam" id="PF00916"/>
    </source>
</evidence>
<gene>
    <name evidence="8" type="ORF">DILT_LOCUS5122</name>
</gene>
<evidence type="ECO:0000313" key="9">
    <source>
        <dbReference type="Proteomes" id="UP000281553"/>
    </source>
</evidence>
<evidence type="ECO:0000256" key="1">
    <source>
        <dbReference type="ARBA" id="ARBA00004141"/>
    </source>
</evidence>
<organism evidence="8 9">
    <name type="scientific">Dibothriocephalus latus</name>
    <name type="common">Fish tapeworm</name>
    <name type="synonym">Diphyllobothrium latum</name>
    <dbReference type="NCBI Taxonomy" id="60516"/>
    <lineage>
        <taxon>Eukaryota</taxon>
        <taxon>Metazoa</taxon>
        <taxon>Spiralia</taxon>
        <taxon>Lophotrochozoa</taxon>
        <taxon>Platyhelminthes</taxon>
        <taxon>Cestoda</taxon>
        <taxon>Eucestoda</taxon>
        <taxon>Diphyllobothriidea</taxon>
        <taxon>Diphyllobothriidae</taxon>
        <taxon>Dibothriocephalus</taxon>
    </lineage>
</organism>
<dbReference type="GO" id="GO:0055085">
    <property type="term" value="P:transmembrane transport"/>
    <property type="evidence" value="ECO:0007669"/>
    <property type="project" value="InterPro"/>
</dbReference>
<evidence type="ECO:0000256" key="2">
    <source>
        <dbReference type="ARBA" id="ARBA00022692"/>
    </source>
</evidence>
<sequence>MASEHDTSSEVTKNVLRERRHFYTQSEFDRQYFHRPPQPPATFRGKMDMVVRRTGRQLRRAYCLEVPSHQNSDLPLVRQSSSEASEEESESTDSAAKNAASRRSCSLVSSFFLRIFPFINILRAYDLRSGLPSDIICGFTVGIMNIPQGMAYAMLATLPPVYGLYCSLFAPFFYFFLGTSRHLAMGTIAIVSLLVGGSLDRAVAALYTYQNIVVAVMQQKMSNLTIVNP</sequence>
<dbReference type="PANTHER" id="PTHR11814">
    <property type="entry name" value="SULFATE TRANSPORTER"/>
    <property type="match status" value="1"/>
</dbReference>
<accession>A0A3P7LSS9</accession>
<feature type="domain" description="SLC26A/SulP transporter" evidence="7">
    <location>
        <begin position="132"/>
        <end position="204"/>
    </location>
</feature>